<keyword evidence="2" id="KW-1185">Reference proteome</keyword>
<dbReference type="EMBL" id="JAJJMO010000001">
    <property type="protein sequence ID" value="MCC9072442.1"/>
    <property type="molecule type" value="Genomic_DNA"/>
</dbReference>
<proteinExistence type="predicted"/>
<gene>
    <name evidence="1" type="ORF">LNQ49_12700</name>
</gene>
<dbReference type="RefSeq" id="WP_229989268.1">
    <property type="nucleotide sequence ID" value="NZ_JAJJMO010000001.1"/>
</dbReference>
<evidence type="ECO:0000313" key="1">
    <source>
        <dbReference type="EMBL" id="MCC9072442.1"/>
    </source>
</evidence>
<accession>A0ABS8MUL0</accession>
<organism evidence="1 2">
    <name type="scientific">Flavobacterium pisciphilum</name>
    <dbReference type="NCBI Taxonomy" id="2893755"/>
    <lineage>
        <taxon>Bacteria</taxon>
        <taxon>Pseudomonadati</taxon>
        <taxon>Bacteroidota</taxon>
        <taxon>Flavobacteriia</taxon>
        <taxon>Flavobacteriales</taxon>
        <taxon>Flavobacteriaceae</taxon>
        <taxon>Flavobacterium</taxon>
    </lineage>
</organism>
<reference evidence="1" key="1">
    <citation type="submission" date="2021-11" db="EMBL/GenBank/DDBJ databases">
        <title>Description of novel Flavobacterium species.</title>
        <authorList>
            <person name="Saticioglu I.B."/>
            <person name="Ay H."/>
            <person name="Altun S."/>
            <person name="Duman M."/>
        </authorList>
    </citation>
    <scope>NUCLEOTIDE SEQUENCE</scope>
    <source>
        <strain evidence="1">F-65</strain>
    </source>
</reference>
<protein>
    <submittedName>
        <fullName evidence="1">Uncharacterized protein</fullName>
    </submittedName>
</protein>
<evidence type="ECO:0000313" key="2">
    <source>
        <dbReference type="Proteomes" id="UP001430919"/>
    </source>
</evidence>
<comment type="caution">
    <text evidence="1">The sequence shown here is derived from an EMBL/GenBank/DDBJ whole genome shotgun (WGS) entry which is preliminary data.</text>
</comment>
<name>A0ABS8MUL0_9FLAO</name>
<sequence>MIVSTIPLLYDARNGEKKAIIEIIVTDWKVNDEGITYVAKDYAINNNIREYINEKSVLYSWDKIVSLNDYLESLYSYQNLNKKELEFAKVKHALLLETQTHPVYGSLPVNWVLSEEI</sequence>
<dbReference type="Proteomes" id="UP001430919">
    <property type="component" value="Unassembled WGS sequence"/>
</dbReference>